<name>A0A7Y9E830_9ACTN</name>
<feature type="domain" description="HTH arsR-type" evidence="4">
    <location>
        <begin position="31"/>
        <end position="122"/>
    </location>
</feature>
<dbReference type="GO" id="GO:0003677">
    <property type="term" value="F:DNA binding"/>
    <property type="evidence" value="ECO:0007669"/>
    <property type="project" value="UniProtKB-KW"/>
</dbReference>
<evidence type="ECO:0000313" key="5">
    <source>
        <dbReference type="EMBL" id="NYD42964.1"/>
    </source>
</evidence>
<evidence type="ECO:0000313" key="6">
    <source>
        <dbReference type="Proteomes" id="UP000535511"/>
    </source>
</evidence>
<dbReference type="PANTHER" id="PTHR33154:SF18">
    <property type="entry name" value="ARSENICAL RESISTANCE OPERON REPRESSOR"/>
    <property type="match status" value="1"/>
</dbReference>
<keyword evidence="3" id="KW-0804">Transcription</keyword>
<dbReference type="RefSeq" id="WP_179664535.1">
    <property type="nucleotide sequence ID" value="NZ_JACCBG010000001.1"/>
</dbReference>
<dbReference type="InterPro" id="IPR001845">
    <property type="entry name" value="HTH_ArsR_DNA-bd_dom"/>
</dbReference>
<dbReference type="AlphaFoldDB" id="A0A7Y9E830"/>
<evidence type="ECO:0000259" key="4">
    <source>
        <dbReference type="PROSITE" id="PS50987"/>
    </source>
</evidence>
<dbReference type="PRINTS" id="PR00778">
    <property type="entry name" value="HTHARSR"/>
</dbReference>
<reference evidence="5 6" key="1">
    <citation type="submission" date="2020-07" db="EMBL/GenBank/DDBJ databases">
        <title>Sequencing the genomes of 1000 actinobacteria strains.</title>
        <authorList>
            <person name="Klenk H.-P."/>
        </authorList>
    </citation>
    <scope>NUCLEOTIDE SEQUENCE [LARGE SCALE GENOMIC DNA]</scope>
    <source>
        <strain evidence="5 6">DSM 21350</strain>
    </source>
</reference>
<dbReference type="Gene3D" id="1.10.10.10">
    <property type="entry name" value="Winged helix-like DNA-binding domain superfamily/Winged helix DNA-binding domain"/>
    <property type="match status" value="1"/>
</dbReference>
<dbReference type="PROSITE" id="PS50987">
    <property type="entry name" value="HTH_ARSR_2"/>
    <property type="match status" value="1"/>
</dbReference>
<keyword evidence="2" id="KW-0238">DNA-binding</keyword>
<comment type="caution">
    <text evidence="5">The sequence shown here is derived from an EMBL/GenBank/DDBJ whole genome shotgun (WGS) entry which is preliminary data.</text>
</comment>
<dbReference type="InterPro" id="IPR036388">
    <property type="entry name" value="WH-like_DNA-bd_sf"/>
</dbReference>
<dbReference type="Pfam" id="PF01022">
    <property type="entry name" value="HTH_5"/>
    <property type="match status" value="1"/>
</dbReference>
<dbReference type="InterPro" id="IPR036390">
    <property type="entry name" value="WH_DNA-bd_sf"/>
</dbReference>
<evidence type="ECO:0000256" key="2">
    <source>
        <dbReference type="ARBA" id="ARBA00023125"/>
    </source>
</evidence>
<gene>
    <name evidence="5" type="ORF">BJZ21_003047</name>
</gene>
<dbReference type="PANTHER" id="PTHR33154">
    <property type="entry name" value="TRANSCRIPTIONAL REGULATOR, ARSR FAMILY"/>
    <property type="match status" value="1"/>
</dbReference>
<dbReference type="GO" id="GO:0003700">
    <property type="term" value="F:DNA-binding transcription factor activity"/>
    <property type="evidence" value="ECO:0007669"/>
    <property type="project" value="InterPro"/>
</dbReference>
<proteinExistence type="predicted"/>
<dbReference type="SMART" id="SM00418">
    <property type="entry name" value="HTH_ARSR"/>
    <property type="match status" value="1"/>
</dbReference>
<dbReference type="InterPro" id="IPR051081">
    <property type="entry name" value="HTH_MetalResp_TranReg"/>
</dbReference>
<keyword evidence="6" id="KW-1185">Reference proteome</keyword>
<dbReference type="InterPro" id="IPR011991">
    <property type="entry name" value="ArsR-like_HTH"/>
</dbReference>
<dbReference type="CDD" id="cd00090">
    <property type="entry name" value="HTH_ARSR"/>
    <property type="match status" value="1"/>
</dbReference>
<dbReference type="Proteomes" id="UP000535511">
    <property type="component" value="Unassembled WGS sequence"/>
</dbReference>
<accession>A0A7Y9E830</accession>
<organism evidence="5 6">
    <name type="scientific">Nocardioides panaciterrulae</name>
    <dbReference type="NCBI Taxonomy" id="661492"/>
    <lineage>
        <taxon>Bacteria</taxon>
        <taxon>Bacillati</taxon>
        <taxon>Actinomycetota</taxon>
        <taxon>Actinomycetes</taxon>
        <taxon>Propionibacteriales</taxon>
        <taxon>Nocardioidaceae</taxon>
        <taxon>Nocardioides</taxon>
    </lineage>
</organism>
<evidence type="ECO:0000256" key="3">
    <source>
        <dbReference type="ARBA" id="ARBA00023163"/>
    </source>
</evidence>
<protein>
    <submittedName>
        <fullName evidence="5">ArsR family transcriptional regulator</fullName>
    </submittedName>
</protein>
<sequence length="122" mass="13098">MSTTTDTSAPTCSPVPELPVMAACCTPTTSVSDTAATELAKMFKALGDPARVKIMSMLLNADEVCACDFSTSIEKTAATTSHHLKLLREVGLVASEKRGTWVYYRVVPERLAAVRDALAFTR</sequence>
<keyword evidence="1" id="KW-0805">Transcription regulation</keyword>
<dbReference type="NCBIfam" id="NF033788">
    <property type="entry name" value="HTH_metalloreg"/>
    <property type="match status" value="1"/>
</dbReference>
<dbReference type="EMBL" id="JACCBG010000001">
    <property type="protein sequence ID" value="NYD42964.1"/>
    <property type="molecule type" value="Genomic_DNA"/>
</dbReference>
<evidence type="ECO:0000256" key="1">
    <source>
        <dbReference type="ARBA" id="ARBA00023015"/>
    </source>
</evidence>
<dbReference type="SUPFAM" id="SSF46785">
    <property type="entry name" value="Winged helix' DNA-binding domain"/>
    <property type="match status" value="1"/>
</dbReference>